<dbReference type="VEuPathDB" id="TriTrypDB:TcIL3000_1_1470"/>
<dbReference type="SUPFAM" id="SSF53335">
    <property type="entry name" value="S-adenosyl-L-methionine-dependent methyltransferases"/>
    <property type="match status" value="1"/>
</dbReference>
<comment type="similarity">
    <text evidence="4">Belongs to the class I-like SAM-binding methyltransferase superfamily. RNA M5U methyltransferase family.</text>
</comment>
<name>G0UJ29_TRYCI</name>
<dbReference type="Gene3D" id="3.40.50.150">
    <property type="entry name" value="Vaccinia Virus protein VP39"/>
    <property type="match status" value="1"/>
</dbReference>
<dbReference type="GO" id="GO:0006396">
    <property type="term" value="P:RNA processing"/>
    <property type="evidence" value="ECO:0007669"/>
    <property type="project" value="InterPro"/>
</dbReference>
<comment type="caution">
    <text evidence="4">Lacks conserved residue(s) required for the propagation of feature annotation.</text>
</comment>
<feature type="binding site" evidence="4">
    <location>
        <position position="433"/>
    </location>
    <ligand>
        <name>S-adenosyl-L-methionine</name>
        <dbReference type="ChEBI" id="CHEBI:59789"/>
    </ligand>
</feature>
<evidence type="ECO:0000256" key="4">
    <source>
        <dbReference type="PROSITE-ProRule" id="PRU01024"/>
    </source>
</evidence>
<evidence type="ECO:0000256" key="1">
    <source>
        <dbReference type="ARBA" id="ARBA00022603"/>
    </source>
</evidence>
<evidence type="ECO:0008006" key="6">
    <source>
        <dbReference type="Google" id="ProtNLM"/>
    </source>
</evidence>
<dbReference type="Pfam" id="PF05958">
    <property type="entry name" value="tRNA_U5-meth_tr"/>
    <property type="match status" value="1"/>
</dbReference>
<protein>
    <recommendedName>
        <fullName evidence="6">tRNA (Uracil-5-)-methyltransferase</fullName>
    </recommendedName>
</protein>
<dbReference type="GO" id="GO:0003723">
    <property type="term" value="F:RNA binding"/>
    <property type="evidence" value="ECO:0007669"/>
    <property type="project" value="TreeGrafter"/>
</dbReference>
<dbReference type="GO" id="GO:0008173">
    <property type="term" value="F:RNA methyltransferase activity"/>
    <property type="evidence" value="ECO:0007669"/>
    <property type="project" value="InterPro"/>
</dbReference>
<dbReference type="GO" id="GO:0032259">
    <property type="term" value="P:methylation"/>
    <property type="evidence" value="ECO:0007669"/>
    <property type="project" value="UniProtKB-KW"/>
</dbReference>
<feature type="active site" description="Nucleophile" evidence="4">
    <location>
        <position position="513"/>
    </location>
</feature>
<proteinExistence type="inferred from homology"/>
<organism evidence="5">
    <name type="scientific">Trypanosoma congolense (strain IL3000)</name>
    <dbReference type="NCBI Taxonomy" id="1068625"/>
    <lineage>
        <taxon>Eukaryota</taxon>
        <taxon>Discoba</taxon>
        <taxon>Euglenozoa</taxon>
        <taxon>Kinetoplastea</taxon>
        <taxon>Metakinetoplastina</taxon>
        <taxon>Trypanosomatida</taxon>
        <taxon>Trypanosomatidae</taxon>
        <taxon>Trypanosoma</taxon>
        <taxon>Nannomonas</taxon>
    </lineage>
</organism>
<reference evidence="5" key="1">
    <citation type="journal article" date="2012" name="Proc. Natl. Acad. Sci. U.S.A.">
        <title>Antigenic diversity is generated by distinct evolutionary mechanisms in African trypanosome species.</title>
        <authorList>
            <person name="Jackson A.P."/>
            <person name="Berry A."/>
            <person name="Aslett M."/>
            <person name="Allison H.C."/>
            <person name="Burton P."/>
            <person name="Vavrova-Anderson J."/>
            <person name="Brown R."/>
            <person name="Browne H."/>
            <person name="Corton N."/>
            <person name="Hauser H."/>
            <person name="Gamble J."/>
            <person name="Gilderthorp R."/>
            <person name="Marcello L."/>
            <person name="McQuillan J."/>
            <person name="Otto T.D."/>
            <person name="Quail M.A."/>
            <person name="Sanders M.J."/>
            <person name="van Tonder A."/>
            <person name="Ginger M.L."/>
            <person name="Field M.C."/>
            <person name="Barry J.D."/>
            <person name="Hertz-Fowler C."/>
            <person name="Berriman M."/>
        </authorList>
    </citation>
    <scope>NUCLEOTIDE SEQUENCE</scope>
    <source>
        <strain evidence="5">IL3000</strain>
    </source>
</reference>
<dbReference type="PANTHER" id="PTHR45904:SF2">
    <property type="entry name" value="TRNA (URACIL-5-)-METHYLTRANSFERASE HOMOLOG A"/>
    <property type="match status" value="1"/>
</dbReference>
<accession>G0UJ29</accession>
<dbReference type="PROSITE" id="PS51687">
    <property type="entry name" value="SAM_MT_RNA_M5U"/>
    <property type="match status" value="1"/>
</dbReference>
<dbReference type="PROSITE" id="PS01231">
    <property type="entry name" value="TRMA_2"/>
    <property type="match status" value="1"/>
</dbReference>
<sequence length="566" mass="62802">MENTSSNDEFIDIATAQDEPNVEPLRTHSNDNLLKFDTHDKYSTLAAVKKMIMRDLPPPKTNEPPQPLFNGLLRMAKSPQTPLLFLAFETPEHRAAAAELLGTMTFRKKKPWHEVAVTERDLRLTYKGAGRKRERADEAPSQSKVTQWVGCPMEEQLARKKAHCLRVMKTITTLKGSDHEKLFAGVHPSPEQSGYRNHVQLTFGFTDAKEPSIGFLRGSVVEGMYTIDSVLEKDIVTVNVLAKLIAEAIMSVYYMFKPPNKGGLEVYDKTKDKGFWRRLQVRHNTLGEVMLDVEVDMESVSTEVVDDVKVQLSGILQGSELRAKLCAACGKDTAAVVSAHYHHGTGMNPAPPETTRHLLLGRSTLTERLSGLQFELSPTSFFQVNTAGMELLLHEAVAVAELRPSTTLLDLCCGTGTIGLSLAKYVKRVIGIELVESAVHDARRNAERNGICNTTFHCGRVEHLLPDIISQLGPDDREDIVAVLDPPRAGVTPTVLKWIRGTAPIRRVVYISCEQKALERDCPPLTKPATKAYRETPFSVVAGFAMDLFPHTPHVEMVVVLARNSN</sequence>
<evidence type="ECO:0000313" key="5">
    <source>
        <dbReference type="EMBL" id="CCC89379.1"/>
    </source>
</evidence>
<dbReference type="Gene3D" id="2.40.50.1070">
    <property type="match status" value="1"/>
</dbReference>
<keyword evidence="1 4" id="KW-0489">Methyltransferase</keyword>
<keyword evidence="2 4" id="KW-0808">Transferase</keyword>
<dbReference type="InterPro" id="IPR010280">
    <property type="entry name" value="U5_MeTrfase_fam"/>
</dbReference>
<dbReference type="InterPro" id="IPR045850">
    <property type="entry name" value="TRM2_met"/>
</dbReference>
<feature type="binding site" evidence="4">
    <location>
        <position position="485"/>
    </location>
    <ligand>
        <name>S-adenosyl-L-methionine</name>
        <dbReference type="ChEBI" id="CHEBI:59789"/>
    </ligand>
</feature>
<evidence type="ECO:0000256" key="3">
    <source>
        <dbReference type="ARBA" id="ARBA00022691"/>
    </source>
</evidence>
<evidence type="ECO:0000256" key="2">
    <source>
        <dbReference type="ARBA" id="ARBA00022679"/>
    </source>
</evidence>
<dbReference type="InterPro" id="IPR030391">
    <property type="entry name" value="MeTrfase_TrmA_CS"/>
</dbReference>
<dbReference type="PANTHER" id="PTHR45904">
    <property type="entry name" value="TRNA (URACIL-5-)-METHYLTRANSFERASE"/>
    <property type="match status" value="1"/>
</dbReference>
<gene>
    <name evidence="5" type="ORF">TCIL3000_1_1470</name>
</gene>
<dbReference type="CDD" id="cd02440">
    <property type="entry name" value="AdoMet_MTases"/>
    <property type="match status" value="1"/>
</dbReference>
<dbReference type="AlphaFoldDB" id="G0UJ29"/>
<dbReference type="InterPro" id="IPR029063">
    <property type="entry name" value="SAM-dependent_MTases_sf"/>
</dbReference>
<keyword evidence="3 4" id="KW-0949">S-adenosyl-L-methionine</keyword>
<feature type="binding site" evidence="4">
    <location>
        <position position="383"/>
    </location>
    <ligand>
        <name>S-adenosyl-L-methionine</name>
        <dbReference type="ChEBI" id="CHEBI:59789"/>
    </ligand>
</feature>
<dbReference type="EMBL" id="HE575314">
    <property type="protein sequence ID" value="CCC89379.1"/>
    <property type="molecule type" value="Genomic_DNA"/>
</dbReference>